<dbReference type="Pfam" id="PF01965">
    <property type="entry name" value="DJ-1_PfpI"/>
    <property type="match status" value="1"/>
</dbReference>
<evidence type="ECO:0000256" key="1">
    <source>
        <dbReference type="ARBA" id="ARBA00008542"/>
    </source>
</evidence>
<proteinExistence type="inferred from homology"/>
<sequence length="189" mass="19895">MGDANLTGYSALAIVSNYGVEQDELIVPVQHLRDDGADIDVAAPSADTIQTLVGDRDPGKTVEPTLSLDQVEPADYDLLFIPGGTLNADTLRRNETAIGIVRAFTSTGAPVAAICHGPWALVEAGATEGKTLTSYPSLQTDIRNAGGTWVDRPVVTDDAGYPLVTSRRPDDLDDFVREIDAVLTAGSTA</sequence>
<feature type="domain" description="DJ-1/PfpI" evidence="2">
    <location>
        <begin position="13"/>
        <end position="179"/>
    </location>
</feature>
<dbReference type="CDD" id="cd03134">
    <property type="entry name" value="GATase1_PfpI_like"/>
    <property type="match status" value="1"/>
</dbReference>
<protein>
    <submittedName>
        <fullName evidence="3">DJ-1/PfpI/YhbO family deglycase/protease</fullName>
    </submittedName>
</protein>
<comment type="similarity">
    <text evidence="1">Belongs to the peptidase C56 family.</text>
</comment>
<keyword evidence="3" id="KW-0645">Protease</keyword>
<dbReference type="GO" id="GO:0008233">
    <property type="term" value="F:peptidase activity"/>
    <property type="evidence" value="ECO:0007669"/>
    <property type="project" value="UniProtKB-KW"/>
</dbReference>
<dbReference type="PANTHER" id="PTHR42733:SF12">
    <property type="entry name" value="PROTEINASE"/>
    <property type="match status" value="1"/>
</dbReference>
<dbReference type="PANTHER" id="PTHR42733">
    <property type="entry name" value="DJ-1 PROTEIN"/>
    <property type="match status" value="1"/>
</dbReference>
<organism evidence="3 4">
    <name type="scientific">Actinomadura rayongensis</name>
    <dbReference type="NCBI Taxonomy" id="1429076"/>
    <lineage>
        <taxon>Bacteria</taxon>
        <taxon>Bacillati</taxon>
        <taxon>Actinomycetota</taxon>
        <taxon>Actinomycetes</taxon>
        <taxon>Streptosporangiales</taxon>
        <taxon>Thermomonosporaceae</taxon>
        <taxon>Actinomadura</taxon>
    </lineage>
</organism>
<keyword evidence="4" id="KW-1185">Reference proteome</keyword>
<reference evidence="3 4" key="1">
    <citation type="submission" date="2019-12" db="EMBL/GenBank/DDBJ databases">
        <title>Nocardia macrotermitis sp. nov. and Nocardia aurantia sp. nov., isolated from the gut of the fungus growing-termite Macrotermes natalensis.</title>
        <authorList>
            <person name="Christine B."/>
            <person name="Rene B."/>
        </authorList>
    </citation>
    <scope>NUCLEOTIDE SEQUENCE [LARGE SCALE GENOMIC DNA]</scope>
    <source>
        <strain evidence="3 4">DSM 102126</strain>
    </source>
</reference>
<accession>A0A6I4WE77</accession>
<dbReference type="OrthoDB" id="9792284at2"/>
<dbReference type="EMBL" id="WUTW01000003">
    <property type="protein sequence ID" value="MXQ66156.1"/>
    <property type="molecule type" value="Genomic_DNA"/>
</dbReference>
<evidence type="ECO:0000313" key="4">
    <source>
        <dbReference type="Proteomes" id="UP000431901"/>
    </source>
</evidence>
<dbReference type="InterPro" id="IPR002818">
    <property type="entry name" value="DJ-1/PfpI"/>
</dbReference>
<evidence type="ECO:0000313" key="3">
    <source>
        <dbReference type="EMBL" id="MXQ66156.1"/>
    </source>
</evidence>
<keyword evidence="3" id="KW-0378">Hydrolase</keyword>
<dbReference type="AlphaFoldDB" id="A0A6I4WE77"/>
<dbReference type="InterPro" id="IPR029062">
    <property type="entry name" value="Class_I_gatase-like"/>
</dbReference>
<gene>
    <name evidence="3" type="ORF">GQ466_19230</name>
</gene>
<dbReference type="SUPFAM" id="SSF52317">
    <property type="entry name" value="Class I glutamine amidotransferase-like"/>
    <property type="match status" value="1"/>
</dbReference>
<comment type="caution">
    <text evidence="3">The sequence shown here is derived from an EMBL/GenBank/DDBJ whole genome shotgun (WGS) entry which is preliminary data.</text>
</comment>
<dbReference type="RefSeq" id="WP_161104337.1">
    <property type="nucleotide sequence ID" value="NZ_JBHLYI010000004.1"/>
</dbReference>
<evidence type="ECO:0000259" key="2">
    <source>
        <dbReference type="Pfam" id="PF01965"/>
    </source>
</evidence>
<dbReference type="NCBIfam" id="TIGR01382">
    <property type="entry name" value="PfpI"/>
    <property type="match status" value="1"/>
</dbReference>
<name>A0A6I4WE77_9ACTN</name>
<dbReference type="Gene3D" id="3.40.50.880">
    <property type="match status" value="1"/>
</dbReference>
<dbReference type="InterPro" id="IPR006286">
    <property type="entry name" value="C56_PfpI-like"/>
</dbReference>
<dbReference type="GO" id="GO:0006508">
    <property type="term" value="P:proteolysis"/>
    <property type="evidence" value="ECO:0007669"/>
    <property type="project" value="UniProtKB-KW"/>
</dbReference>
<dbReference type="PROSITE" id="PS51276">
    <property type="entry name" value="PEPTIDASE_C56_PFPI"/>
    <property type="match status" value="1"/>
</dbReference>
<dbReference type="Proteomes" id="UP000431901">
    <property type="component" value="Unassembled WGS sequence"/>
</dbReference>